<sequence length="454" mass="50781">MKRLLFFIVLPLLFFNYSQSQCFSVGADMSYANSVLAKGGIYRDSNGNITDPYTLFAQKGANMVRIRLWHTPENNIDKCGNPISTNNIDDVVLAFKSAKAQGMKLNLSIHYGDYFNDPGNQKMPKSWLGLSQALLLDSIYKYTYAVLERLKAENVAPDIVAIGNETTNGFIDETSPTNGWAWPNDADKFNIAFTAVDNFNAENGSSIKKAVHFTDNTAGWLAGLFFTKNVRNFDIIGISFYPYFSNFDSLQSLGSLISQLKTTYNKEIMIFETGAPWTNTAFADGYGNFMGNNGKFNYPFTPQGQRDFLFDLANTVYNAGGTGILYWEPAWISSGMCDLWGKGSAYENASFFDFQNGNRPLPAFDIFNFCSTLSLRKQIMKENILIFPNPASNEIKIIGLHQDVAIKITDVLGRTVKNTFSKNNIVDIRNIPVGGYTISLFIDDKLVSKKFIKI</sequence>
<dbReference type="RefSeq" id="WP_379756878.1">
    <property type="nucleotide sequence ID" value="NZ_JBHSYB010000026.1"/>
</dbReference>
<dbReference type="Pfam" id="PF18962">
    <property type="entry name" value="Por_Secre_tail"/>
    <property type="match status" value="1"/>
</dbReference>
<dbReference type="InterPro" id="IPR017853">
    <property type="entry name" value="GH"/>
</dbReference>
<comment type="caution">
    <text evidence="7">The sequence shown here is derived from an EMBL/GenBank/DDBJ whole genome shotgun (WGS) entry which is preliminary data.</text>
</comment>
<gene>
    <name evidence="7" type="ORF">ACFQ0S_10130</name>
</gene>
<feature type="chain" id="PRO_5044954914" description="Arabinogalactan endo-beta-1,4-galactanase" evidence="5">
    <location>
        <begin position="21"/>
        <end position="454"/>
    </location>
</feature>
<protein>
    <recommendedName>
        <fullName evidence="5">Arabinogalactan endo-beta-1,4-galactanase</fullName>
        <ecNumber evidence="5">3.2.1.89</ecNumber>
    </recommendedName>
</protein>
<evidence type="ECO:0000256" key="1">
    <source>
        <dbReference type="ARBA" id="ARBA00010687"/>
    </source>
</evidence>
<reference evidence="8" key="1">
    <citation type="journal article" date="2019" name="Int. J. Syst. Evol. Microbiol.">
        <title>The Global Catalogue of Microorganisms (GCM) 10K type strain sequencing project: providing services to taxonomists for standard genome sequencing and annotation.</title>
        <authorList>
            <consortium name="The Broad Institute Genomics Platform"/>
            <consortium name="The Broad Institute Genome Sequencing Center for Infectious Disease"/>
            <person name="Wu L."/>
            <person name="Ma J."/>
        </authorList>
    </citation>
    <scope>NUCLEOTIDE SEQUENCE [LARGE SCALE GENOMIC DNA]</scope>
    <source>
        <strain evidence="8">CECT 7649</strain>
    </source>
</reference>
<dbReference type="Proteomes" id="UP001597051">
    <property type="component" value="Unassembled WGS sequence"/>
</dbReference>
<evidence type="ECO:0000256" key="4">
    <source>
        <dbReference type="ARBA" id="ARBA00023295"/>
    </source>
</evidence>
<dbReference type="GO" id="GO:0016787">
    <property type="term" value="F:hydrolase activity"/>
    <property type="evidence" value="ECO:0007669"/>
    <property type="project" value="UniProtKB-KW"/>
</dbReference>
<feature type="signal peptide" evidence="5">
    <location>
        <begin position="1"/>
        <end position="20"/>
    </location>
</feature>
<dbReference type="EMBL" id="JBHTIZ010000025">
    <property type="protein sequence ID" value="MFD0984831.1"/>
    <property type="molecule type" value="Genomic_DNA"/>
</dbReference>
<dbReference type="InterPro" id="IPR026444">
    <property type="entry name" value="Secre_tail"/>
</dbReference>
<keyword evidence="8" id="KW-1185">Reference proteome</keyword>
<dbReference type="EC" id="3.2.1.89" evidence="5"/>
<evidence type="ECO:0000256" key="5">
    <source>
        <dbReference type="RuleBase" id="RU361192"/>
    </source>
</evidence>
<evidence type="ECO:0000256" key="2">
    <source>
        <dbReference type="ARBA" id="ARBA00022729"/>
    </source>
</evidence>
<keyword evidence="3 5" id="KW-0378">Hydrolase</keyword>
<evidence type="ECO:0000313" key="7">
    <source>
        <dbReference type="EMBL" id="MFD0984831.1"/>
    </source>
</evidence>
<proteinExistence type="inferred from homology"/>
<keyword evidence="2 5" id="KW-0732">Signal</keyword>
<accession>A0ABW3J519</accession>
<evidence type="ECO:0000256" key="3">
    <source>
        <dbReference type="ARBA" id="ARBA00022801"/>
    </source>
</evidence>
<dbReference type="InterPro" id="IPR011683">
    <property type="entry name" value="Glyco_hydro_53"/>
</dbReference>
<comment type="catalytic activity">
    <reaction evidence="5">
        <text>The enzyme specifically hydrolyzes (1-&gt;4)-beta-D-galactosidic linkages in type I arabinogalactans.</text>
        <dbReference type="EC" id="3.2.1.89"/>
    </reaction>
</comment>
<evidence type="ECO:0000313" key="8">
    <source>
        <dbReference type="Proteomes" id="UP001597051"/>
    </source>
</evidence>
<dbReference type="Gene3D" id="3.20.20.80">
    <property type="entry name" value="Glycosidases"/>
    <property type="match status" value="1"/>
</dbReference>
<feature type="domain" description="Secretion system C-terminal sorting" evidence="6">
    <location>
        <begin position="386"/>
        <end position="452"/>
    </location>
</feature>
<dbReference type="NCBIfam" id="TIGR04183">
    <property type="entry name" value="Por_Secre_tail"/>
    <property type="match status" value="1"/>
</dbReference>
<dbReference type="SUPFAM" id="SSF51445">
    <property type="entry name" value="(Trans)glycosidases"/>
    <property type="match status" value="1"/>
</dbReference>
<dbReference type="PANTHER" id="PTHR34983:SF2">
    <property type="entry name" value="ENDO-BETA-1,4-GALACTANASE"/>
    <property type="match status" value="1"/>
</dbReference>
<name>A0ABW3J519_9FLAO</name>
<comment type="similarity">
    <text evidence="1 5">Belongs to the glycosyl hydrolase 53 family.</text>
</comment>
<dbReference type="PANTHER" id="PTHR34983">
    <property type="entry name" value="ARABINOGALACTAN ENDO-BETA-1,4-GALACTANASE A"/>
    <property type="match status" value="1"/>
</dbReference>
<evidence type="ECO:0000259" key="6">
    <source>
        <dbReference type="Pfam" id="PF18962"/>
    </source>
</evidence>
<dbReference type="Pfam" id="PF07745">
    <property type="entry name" value="Glyco_hydro_53"/>
    <property type="match status" value="1"/>
</dbReference>
<organism evidence="7 8">
    <name type="scientific">Flavobacterium myungsuense</name>
    <dbReference type="NCBI Taxonomy" id="651823"/>
    <lineage>
        <taxon>Bacteria</taxon>
        <taxon>Pseudomonadati</taxon>
        <taxon>Bacteroidota</taxon>
        <taxon>Flavobacteriia</taxon>
        <taxon>Flavobacteriales</taxon>
        <taxon>Flavobacteriaceae</taxon>
        <taxon>Flavobacterium</taxon>
    </lineage>
</organism>
<keyword evidence="4 5" id="KW-0326">Glycosidase</keyword>